<comment type="similarity">
    <text evidence="1">Belongs to the N-acylglucosamine 2-epimerase family.</text>
</comment>
<dbReference type="GO" id="GO:0016853">
    <property type="term" value="F:isomerase activity"/>
    <property type="evidence" value="ECO:0007669"/>
    <property type="project" value="UniProtKB-KW"/>
</dbReference>
<evidence type="ECO:0000313" key="3">
    <source>
        <dbReference type="EMBL" id="BBA28945.1"/>
    </source>
</evidence>
<protein>
    <submittedName>
        <fullName evidence="3">N-acylglucosamine 2-epimerase</fullName>
    </submittedName>
</protein>
<dbReference type="Proteomes" id="UP000267517">
    <property type="component" value="Chromosome I"/>
</dbReference>
<dbReference type="InterPro" id="IPR012341">
    <property type="entry name" value="6hp_glycosidase-like_sf"/>
</dbReference>
<proteinExistence type="inferred from homology"/>
<dbReference type="GO" id="GO:0005975">
    <property type="term" value="P:carbohydrate metabolic process"/>
    <property type="evidence" value="ECO:0007669"/>
    <property type="project" value="InterPro"/>
</dbReference>
<accession>A0A250KIR6</accession>
<dbReference type="Pfam" id="PF07221">
    <property type="entry name" value="GlcNAc_2-epim"/>
    <property type="match status" value="1"/>
</dbReference>
<evidence type="ECO:0000256" key="2">
    <source>
        <dbReference type="ARBA" id="ARBA00023235"/>
    </source>
</evidence>
<dbReference type="AlphaFoldDB" id="A0A250KIR6"/>
<dbReference type="EMBL" id="AP018049">
    <property type="protein sequence ID" value="BBA28945.1"/>
    <property type="molecule type" value="Genomic_DNA"/>
</dbReference>
<dbReference type="Gene3D" id="1.50.10.10">
    <property type="match status" value="1"/>
</dbReference>
<dbReference type="SUPFAM" id="SSF48208">
    <property type="entry name" value="Six-hairpin glycosidases"/>
    <property type="match status" value="1"/>
</dbReference>
<evidence type="ECO:0000256" key="1">
    <source>
        <dbReference type="ARBA" id="ARBA00008558"/>
    </source>
</evidence>
<dbReference type="FunFam" id="1.50.10.10:FF:000021">
    <property type="entry name" value="N-acylglucosamine 2-epimerase"/>
    <property type="match status" value="1"/>
</dbReference>
<dbReference type="InterPro" id="IPR010819">
    <property type="entry name" value="AGE/CE"/>
</dbReference>
<sequence>MPKYSSRGQLYNDTDCPPYFTIQLKIKTLSISPKIMDKKEYLRSWAETYKNDLTNNIMPFWLNHGWDKENGGIYTCLNRDGSLMDTTKSVWFQGRWAFICAFAYNNVEKNQEWLEASKSAIDFIEKHCFDEDGHMYFEVTAEGKPLRKRRYVFSETFAAIAFAEYSLATGDKHYAERALQVFHDAQRFLSTPGFLPAKYEAGVEMQSHSIIMILINVGSRLRAVIDDPTLTQQIDESISLLRRYFMHPEFKALLETVGPKGEFIDTNAARTINPGHCIETAWFIMEEAKLRNWDKDLLDTALTIFDWSWDWGWDKQYGGIINFCDCRNLPPQDYSQDMKFWWPQCETIIASLYAYLGTGDEEYLYRHQRISEWTYAHFPDQDYPEWYGYLHRDGTVAQPAKGNIFKGPFHVPRMMIKGYMLCQEILKTME</sequence>
<name>A0A250KIR6_9BACT</name>
<organism evidence="3 4">
    <name type="scientific">Prevotella melaninogenica</name>
    <dbReference type="NCBI Taxonomy" id="28132"/>
    <lineage>
        <taxon>Bacteria</taxon>
        <taxon>Pseudomonadati</taxon>
        <taxon>Bacteroidota</taxon>
        <taxon>Bacteroidia</taxon>
        <taxon>Bacteroidales</taxon>
        <taxon>Prevotellaceae</taxon>
        <taxon>Prevotella</taxon>
    </lineage>
</organism>
<dbReference type="PANTHER" id="PTHR15108">
    <property type="entry name" value="N-ACYLGLUCOSAMINE-2-EPIMERASE"/>
    <property type="match status" value="1"/>
</dbReference>
<keyword evidence="2" id="KW-0413">Isomerase</keyword>
<gene>
    <name evidence="3" type="ORF">PMEL1_00865</name>
</gene>
<reference evidence="3 4" key="1">
    <citation type="submission" date="2017-05" db="EMBL/GenBank/DDBJ databases">
        <title>whole genome sequence of Prevotella melaninogenica GAI 07411.</title>
        <authorList>
            <person name="Kondo Y."/>
            <person name="Hoshino T."/>
        </authorList>
    </citation>
    <scope>NUCLEOTIDE SEQUENCE [LARGE SCALE GENOMIC DNA]</scope>
    <source>
        <strain evidence="3 4">GAI 07411</strain>
    </source>
</reference>
<evidence type="ECO:0000313" key="4">
    <source>
        <dbReference type="Proteomes" id="UP000267517"/>
    </source>
</evidence>
<dbReference type="InterPro" id="IPR008928">
    <property type="entry name" value="6-hairpin_glycosidase_sf"/>
</dbReference>